<dbReference type="EMBL" id="JARPTC010000001">
    <property type="protein sequence ID" value="MDO7785767.1"/>
    <property type="molecule type" value="Genomic_DNA"/>
</dbReference>
<protein>
    <submittedName>
        <fullName evidence="10">ArsB/NhaD family transporter</fullName>
    </submittedName>
</protein>
<feature type="transmembrane region" description="Helical" evidence="8">
    <location>
        <begin position="12"/>
        <end position="38"/>
    </location>
</feature>
<dbReference type="PANTHER" id="PTHR43568:SF1">
    <property type="entry name" value="P PROTEIN"/>
    <property type="match status" value="1"/>
</dbReference>
<dbReference type="GO" id="GO:0005886">
    <property type="term" value="C:plasma membrane"/>
    <property type="evidence" value="ECO:0007669"/>
    <property type="project" value="UniProtKB-SubCell"/>
</dbReference>
<reference evidence="10" key="1">
    <citation type="journal article" date="2023" name="J. Hazard. Mater.">
        <title>Anaerobic biodegradation of pyrene and benzo[a]pyrene by a new sulfate-reducing Desulforamulus aquiferis strain DSA.</title>
        <authorList>
            <person name="Zhang Z."/>
            <person name="Sun J."/>
            <person name="Gong X."/>
            <person name="Wang C."/>
            <person name="Wang H."/>
        </authorList>
    </citation>
    <scope>NUCLEOTIDE SEQUENCE</scope>
    <source>
        <strain evidence="10">DSA</strain>
    </source>
</reference>
<feature type="transmembrane region" description="Helical" evidence="8">
    <location>
        <begin position="270"/>
        <end position="288"/>
    </location>
</feature>
<feature type="domain" description="Citrate transporter-like" evidence="9">
    <location>
        <begin position="12"/>
        <end position="362"/>
    </location>
</feature>
<evidence type="ECO:0000256" key="5">
    <source>
        <dbReference type="ARBA" id="ARBA00022692"/>
    </source>
</evidence>
<keyword evidence="7 8" id="KW-0472">Membrane</keyword>
<feature type="transmembrane region" description="Helical" evidence="8">
    <location>
        <begin position="44"/>
        <end position="66"/>
    </location>
</feature>
<keyword evidence="6 8" id="KW-1133">Transmembrane helix</keyword>
<evidence type="ECO:0000259" key="9">
    <source>
        <dbReference type="Pfam" id="PF03600"/>
    </source>
</evidence>
<evidence type="ECO:0000256" key="2">
    <source>
        <dbReference type="ARBA" id="ARBA00009843"/>
    </source>
</evidence>
<dbReference type="PRINTS" id="PR00758">
    <property type="entry name" value="ARSENICPUMP"/>
</dbReference>
<gene>
    <name evidence="10" type="ORF">P6N53_00780</name>
</gene>
<sequence>MSIAIFIFISTYLFIVFGIIHRTLAALIGAVAMLALGVLGPEEAFYAIDFDTVGILVGMMTIVGITRKTGVFEFLAIKAAQRAKARPIKILTSICLITAVFSAFLDNVTTVMLIIPVTFAITRQLRINPIPFLIAIIITSNIGGTATLVGDPPNIMISGFTGMGFMDFVINLAPVVVVIYIITLLIFKVIFKEYMLTFPILRERIMGLNAADELKDSALLVKCMLVLSLTMLGFILHQQIKLEPAFIAVLGAVILQIISKNNLLDSLRCVEWQVIIFFVSLFIMVGALDKLNAFESLAKLSLDITDGNMLAAGLIILWFSAIASAFVDNIPFVAAMIPLIQDMGRLGGMTDLTLLWWSLSLGSCLGGNGTAIGASANIVVIGMAEKRGVDISFIGFMKVAFPLMLLSILISTGYIILWNTFH</sequence>
<feature type="transmembrane region" description="Helical" evidence="8">
    <location>
        <begin position="127"/>
        <end position="149"/>
    </location>
</feature>
<comment type="similarity">
    <text evidence="2">Belongs to the CitM (TC 2.A.11) transporter family.</text>
</comment>
<name>A0AAW7Z8Q6_9FIRM</name>
<dbReference type="InterPro" id="IPR000802">
    <property type="entry name" value="Arsenical_pump_ArsB"/>
</dbReference>
<feature type="transmembrane region" description="Helical" evidence="8">
    <location>
        <begin position="309"/>
        <end position="334"/>
    </location>
</feature>
<keyword evidence="11" id="KW-1185">Reference proteome</keyword>
<accession>A0AAW7Z8Q6</accession>
<dbReference type="InterPro" id="IPR004680">
    <property type="entry name" value="Cit_transptr-like_dom"/>
</dbReference>
<evidence type="ECO:0000256" key="7">
    <source>
        <dbReference type="ARBA" id="ARBA00023136"/>
    </source>
</evidence>
<evidence type="ECO:0000256" key="4">
    <source>
        <dbReference type="ARBA" id="ARBA00022475"/>
    </source>
</evidence>
<dbReference type="PANTHER" id="PTHR43568">
    <property type="entry name" value="P PROTEIN"/>
    <property type="match status" value="1"/>
</dbReference>
<organism evidence="10 11">
    <name type="scientific">Desulforamulus aquiferis</name>
    <dbReference type="NCBI Taxonomy" id="1397668"/>
    <lineage>
        <taxon>Bacteria</taxon>
        <taxon>Bacillati</taxon>
        <taxon>Bacillota</taxon>
        <taxon>Clostridia</taxon>
        <taxon>Eubacteriales</taxon>
        <taxon>Peptococcaceae</taxon>
        <taxon>Desulforamulus</taxon>
    </lineage>
</organism>
<feature type="transmembrane region" description="Helical" evidence="8">
    <location>
        <begin position="87"/>
        <end position="115"/>
    </location>
</feature>
<dbReference type="InterPro" id="IPR051475">
    <property type="entry name" value="Diverse_Ion_Transporter"/>
</dbReference>
<feature type="transmembrane region" description="Helical" evidence="8">
    <location>
        <begin position="242"/>
        <end position="258"/>
    </location>
</feature>
<evidence type="ECO:0000256" key="8">
    <source>
        <dbReference type="SAM" id="Phobius"/>
    </source>
</evidence>
<feature type="transmembrane region" description="Helical" evidence="8">
    <location>
        <begin position="354"/>
        <end position="381"/>
    </location>
</feature>
<dbReference type="RefSeq" id="WP_304540375.1">
    <property type="nucleotide sequence ID" value="NZ_JARPTC010000001.1"/>
</dbReference>
<dbReference type="GO" id="GO:0015105">
    <property type="term" value="F:arsenite transmembrane transporter activity"/>
    <property type="evidence" value="ECO:0007669"/>
    <property type="project" value="InterPro"/>
</dbReference>
<evidence type="ECO:0000256" key="1">
    <source>
        <dbReference type="ARBA" id="ARBA00004651"/>
    </source>
</evidence>
<evidence type="ECO:0000256" key="6">
    <source>
        <dbReference type="ARBA" id="ARBA00022989"/>
    </source>
</evidence>
<dbReference type="AlphaFoldDB" id="A0AAW7Z8Q6"/>
<reference evidence="10" key="2">
    <citation type="submission" date="2023-03" db="EMBL/GenBank/DDBJ databases">
        <authorList>
            <person name="Zhang Z."/>
        </authorList>
    </citation>
    <scope>NUCLEOTIDE SEQUENCE</scope>
    <source>
        <strain evidence="10">DSA</strain>
    </source>
</reference>
<feature type="transmembrane region" description="Helical" evidence="8">
    <location>
        <begin position="217"/>
        <end position="235"/>
    </location>
</feature>
<evidence type="ECO:0000313" key="10">
    <source>
        <dbReference type="EMBL" id="MDO7785767.1"/>
    </source>
</evidence>
<keyword evidence="3" id="KW-0813">Transport</keyword>
<dbReference type="CDD" id="cd01116">
    <property type="entry name" value="P_permease"/>
    <property type="match status" value="1"/>
</dbReference>
<keyword evidence="4" id="KW-1003">Cell membrane</keyword>
<dbReference type="Pfam" id="PF03600">
    <property type="entry name" value="CitMHS"/>
    <property type="match status" value="1"/>
</dbReference>
<dbReference type="Proteomes" id="UP001172911">
    <property type="component" value="Unassembled WGS sequence"/>
</dbReference>
<comment type="caution">
    <text evidence="10">The sequence shown here is derived from an EMBL/GenBank/DDBJ whole genome shotgun (WGS) entry which is preliminary data.</text>
</comment>
<comment type="subcellular location">
    <subcellularLocation>
        <location evidence="1">Cell membrane</location>
        <topology evidence="1">Multi-pass membrane protein</topology>
    </subcellularLocation>
</comment>
<proteinExistence type="inferred from homology"/>
<feature type="transmembrane region" description="Helical" evidence="8">
    <location>
        <begin position="169"/>
        <end position="191"/>
    </location>
</feature>
<evidence type="ECO:0000256" key="3">
    <source>
        <dbReference type="ARBA" id="ARBA00022448"/>
    </source>
</evidence>
<keyword evidence="5 8" id="KW-0812">Transmembrane</keyword>
<feature type="transmembrane region" description="Helical" evidence="8">
    <location>
        <begin position="393"/>
        <end position="417"/>
    </location>
</feature>
<evidence type="ECO:0000313" key="11">
    <source>
        <dbReference type="Proteomes" id="UP001172911"/>
    </source>
</evidence>